<protein>
    <submittedName>
        <fullName evidence="2">Uncharacterized protein</fullName>
    </submittedName>
</protein>
<gene>
    <name evidence="2" type="ORF">ACFPIJ_56465</name>
</gene>
<dbReference type="RefSeq" id="WP_380127836.1">
    <property type="nucleotide sequence ID" value="NZ_JBHSIU010000116.1"/>
</dbReference>
<organism evidence="2 3">
    <name type="scientific">Dactylosporangium cerinum</name>
    <dbReference type="NCBI Taxonomy" id="1434730"/>
    <lineage>
        <taxon>Bacteria</taxon>
        <taxon>Bacillati</taxon>
        <taxon>Actinomycetota</taxon>
        <taxon>Actinomycetes</taxon>
        <taxon>Micromonosporales</taxon>
        <taxon>Micromonosporaceae</taxon>
        <taxon>Dactylosporangium</taxon>
    </lineage>
</organism>
<feature type="region of interest" description="Disordered" evidence="1">
    <location>
        <begin position="1"/>
        <end position="22"/>
    </location>
</feature>
<name>A0ABV9WGM4_9ACTN</name>
<proteinExistence type="predicted"/>
<accession>A0ABV9WGM4</accession>
<comment type="caution">
    <text evidence="2">The sequence shown here is derived from an EMBL/GenBank/DDBJ whole genome shotgun (WGS) entry which is preliminary data.</text>
</comment>
<dbReference type="EMBL" id="JBHSIU010000116">
    <property type="protein sequence ID" value="MFC5007190.1"/>
    <property type="molecule type" value="Genomic_DNA"/>
</dbReference>
<dbReference type="Proteomes" id="UP001595912">
    <property type="component" value="Unassembled WGS sequence"/>
</dbReference>
<reference evidence="3" key="1">
    <citation type="journal article" date="2019" name="Int. J. Syst. Evol. Microbiol.">
        <title>The Global Catalogue of Microorganisms (GCM) 10K type strain sequencing project: providing services to taxonomists for standard genome sequencing and annotation.</title>
        <authorList>
            <consortium name="The Broad Institute Genomics Platform"/>
            <consortium name="The Broad Institute Genome Sequencing Center for Infectious Disease"/>
            <person name="Wu L."/>
            <person name="Ma J."/>
        </authorList>
    </citation>
    <scope>NUCLEOTIDE SEQUENCE [LARGE SCALE GENOMIC DNA]</scope>
    <source>
        <strain evidence="3">CGMCC 4.7152</strain>
    </source>
</reference>
<evidence type="ECO:0000313" key="2">
    <source>
        <dbReference type="EMBL" id="MFC5007190.1"/>
    </source>
</evidence>
<keyword evidence="3" id="KW-1185">Reference proteome</keyword>
<evidence type="ECO:0000313" key="3">
    <source>
        <dbReference type="Proteomes" id="UP001595912"/>
    </source>
</evidence>
<evidence type="ECO:0000256" key="1">
    <source>
        <dbReference type="SAM" id="MobiDB-lite"/>
    </source>
</evidence>
<sequence length="96" mass="10635">MTASDQPADQTPDADRPLEPGDIVTVRCDDDPHRDTPPNQAFVIIDGFRQDGIALAALGGDGLEWRNQPREWLRLVSPAPLRQARHADGHIIYLVD</sequence>